<keyword evidence="2" id="KW-1185">Reference proteome</keyword>
<name>A7TBQ2_NEMVE</name>
<reference evidence="1 2" key="1">
    <citation type="journal article" date="2007" name="Science">
        <title>Sea anemone genome reveals ancestral eumetazoan gene repertoire and genomic organization.</title>
        <authorList>
            <person name="Putnam N.H."/>
            <person name="Srivastava M."/>
            <person name="Hellsten U."/>
            <person name="Dirks B."/>
            <person name="Chapman J."/>
            <person name="Salamov A."/>
            <person name="Terry A."/>
            <person name="Shapiro H."/>
            <person name="Lindquist E."/>
            <person name="Kapitonov V.V."/>
            <person name="Jurka J."/>
            <person name="Genikhovich G."/>
            <person name="Grigoriev I.V."/>
            <person name="Lucas S.M."/>
            <person name="Steele R.E."/>
            <person name="Finnerty J.R."/>
            <person name="Technau U."/>
            <person name="Martindale M.Q."/>
            <person name="Rokhsar D.S."/>
        </authorList>
    </citation>
    <scope>NUCLEOTIDE SEQUENCE [LARGE SCALE GENOMIC DNA]</scope>
    <source>
        <strain evidence="2">CH2 X CH6</strain>
    </source>
</reference>
<dbReference type="AlphaFoldDB" id="A7TBQ2"/>
<dbReference type="PANTHER" id="PTHR47510">
    <property type="entry name" value="REVERSE TRANSCRIPTASE DOMAIN-CONTAINING PROTEIN"/>
    <property type="match status" value="1"/>
</dbReference>
<dbReference type="PANTHER" id="PTHR47510:SF3">
    <property type="entry name" value="ENDO_EXONUCLEASE_PHOSPHATASE DOMAIN-CONTAINING PROTEIN"/>
    <property type="match status" value="1"/>
</dbReference>
<dbReference type="PhylomeDB" id="A7TBQ2"/>
<dbReference type="HOGENOM" id="CLU_118269_2_0_1"/>
<sequence length="75" mass="8246">LSSLDIGKAAGLDELNGFFLKSVAPEIFRSLTKIFNLSVSSCVFSDPWKRAKVSPLLKDGSLFDHTNFRPISVLC</sequence>
<dbReference type="Proteomes" id="UP000001593">
    <property type="component" value="Unassembled WGS sequence"/>
</dbReference>
<feature type="non-terminal residue" evidence="1">
    <location>
        <position position="75"/>
    </location>
</feature>
<feature type="non-terminal residue" evidence="1">
    <location>
        <position position="1"/>
    </location>
</feature>
<organism evidence="1 2">
    <name type="scientific">Nematostella vectensis</name>
    <name type="common">Starlet sea anemone</name>
    <dbReference type="NCBI Taxonomy" id="45351"/>
    <lineage>
        <taxon>Eukaryota</taxon>
        <taxon>Metazoa</taxon>
        <taxon>Cnidaria</taxon>
        <taxon>Anthozoa</taxon>
        <taxon>Hexacorallia</taxon>
        <taxon>Actiniaria</taxon>
        <taxon>Edwardsiidae</taxon>
        <taxon>Nematostella</taxon>
    </lineage>
</organism>
<evidence type="ECO:0000313" key="2">
    <source>
        <dbReference type="Proteomes" id="UP000001593"/>
    </source>
</evidence>
<gene>
    <name evidence="1" type="ORF">NEMVEDRAFT_v1g47567</name>
</gene>
<accession>A7TBQ2</accession>
<protein>
    <submittedName>
        <fullName evidence="1">Uncharacterized protein</fullName>
    </submittedName>
</protein>
<dbReference type="InParanoid" id="A7TBQ2"/>
<dbReference type="EMBL" id="DS475546">
    <property type="protein sequence ID" value="EDO26553.1"/>
    <property type="molecule type" value="Genomic_DNA"/>
</dbReference>
<evidence type="ECO:0000313" key="1">
    <source>
        <dbReference type="EMBL" id="EDO26553.1"/>
    </source>
</evidence>
<proteinExistence type="predicted"/>